<dbReference type="InterPro" id="IPR028606">
    <property type="entry name" value="Clp1"/>
</dbReference>
<organism evidence="9 10">
    <name type="scientific">Mesorhabditis spiculigera</name>
    <dbReference type="NCBI Taxonomy" id="96644"/>
    <lineage>
        <taxon>Eukaryota</taxon>
        <taxon>Metazoa</taxon>
        <taxon>Ecdysozoa</taxon>
        <taxon>Nematoda</taxon>
        <taxon>Chromadorea</taxon>
        <taxon>Rhabditida</taxon>
        <taxon>Rhabditina</taxon>
        <taxon>Rhabditomorpha</taxon>
        <taxon>Rhabditoidea</taxon>
        <taxon>Rhabditidae</taxon>
        <taxon>Mesorhabditinae</taxon>
        <taxon>Mesorhabditis</taxon>
    </lineage>
</organism>
<evidence type="ECO:0000313" key="10">
    <source>
        <dbReference type="Proteomes" id="UP001177023"/>
    </source>
</evidence>
<comment type="subcellular location">
    <subcellularLocation>
        <location evidence="1">Nucleus</location>
    </subcellularLocation>
</comment>
<evidence type="ECO:0008006" key="11">
    <source>
        <dbReference type="Google" id="ProtNLM"/>
    </source>
</evidence>
<evidence type="ECO:0000313" key="9">
    <source>
        <dbReference type="EMBL" id="CAJ0587733.1"/>
    </source>
</evidence>
<dbReference type="GO" id="GO:0051731">
    <property type="term" value="F:polynucleotide 5'-hydroxyl-kinase activity"/>
    <property type="evidence" value="ECO:0007669"/>
    <property type="project" value="InterPro"/>
</dbReference>
<dbReference type="GO" id="GO:0005849">
    <property type="term" value="C:mRNA cleavage factor complex"/>
    <property type="evidence" value="ECO:0007669"/>
    <property type="project" value="InterPro"/>
</dbReference>
<dbReference type="GO" id="GO:0031124">
    <property type="term" value="P:mRNA 3'-end processing"/>
    <property type="evidence" value="ECO:0007669"/>
    <property type="project" value="InterPro"/>
</dbReference>
<dbReference type="HAMAP" id="MF_03035">
    <property type="entry name" value="Clp1"/>
    <property type="match status" value="1"/>
</dbReference>
<dbReference type="FunFam" id="2.60.120.1030:FF:000001">
    <property type="entry name" value="Protein CLP1 homolog 5"/>
    <property type="match status" value="1"/>
</dbReference>
<dbReference type="InterPro" id="IPR010655">
    <property type="entry name" value="Clp1_C"/>
</dbReference>
<dbReference type="InterPro" id="IPR045116">
    <property type="entry name" value="Clp1/Grc3"/>
</dbReference>
<evidence type="ECO:0000256" key="2">
    <source>
        <dbReference type="ARBA" id="ARBA00022664"/>
    </source>
</evidence>
<evidence type="ECO:0000259" key="7">
    <source>
        <dbReference type="Pfam" id="PF16573"/>
    </source>
</evidence>
<dbReference type="Gene3D" id="2.40.30.330">
    <property type="entry name" value="Pre-mRNA cleavage complex subunit Clp1, C-terminal domain"/>
    <property type="match status" value="1"/>
</dbReference>
<dbReference type="PANTHER" id="PTHR12755:SF6">
    <property type="entry name" value="POLYRIBONUCLEOTIDE 5'-HYDROXYL-KINASE CLP1"/>
    <property type="match status" value="1"/>
</dbReference>
<evidence type="ECO:0000259" key="6">
    <source>
        <dbReference type="Pfam" id="PF06807"/>
    </source>
</evidence>
<evidence type="ECO:0000256" key="4">
    <source>
        <dbReference type="ARBA" id="ARBA00022840"/>
    </source>
</evidence>
<keyword evidence="4" id="KW-0067">ATP-binding</keyword>
<dbReference type="GO" id="GO:0005524">
    <property type="term" value="F:ATP binding"/>
    <property type="evidence" value="ECO:0007669"/>
    <property type="project" value="UniProtKB-KW"/>
</dbReference>
<name>A0AA36DJX1_9BILA</name>
<keyword evidence="3" id="KW-0547">Nucleotide-binding</keyword>
<evidence type="ECO:0000256" key="3">
    <source>
        <dbReference type="ARBA" id="ARBA00022741"/>
    </source>
</evidence>
<keyword evidence="5" id="KW-0539">Nucleus</keyword>
<comment type="caution">
    <text evidence="9">The sequence shown here is derived from an EMBL/GenBank/DDBJ whole genome shotgun (WGS) entry which is preliminary data.</text>
</comment>
<dbReference type="Proteomes" id="UP001177023">
    <property type="component" value="Unassembled WGS sequence"/>
</dbReference>
<dbReference type="InterPro" id="IPR032319">
    <property type="entry name" value="CLP1_P"/>
</dbReference>
<dbReference type="Pfam" id="PF16573">
    <property type="entry name" value="CLP1_N"/>
    <property type="match status" value="1"/>
</dbReference>
<accession>A0AA36DJX1</accession>
<protein>
    <recommendedName>
        <fullName evidence="11">Protein CLP1 homolog</fullName>
    </recommendedName>
</protein>
<evidence type="ECO:0000256" key="5">
    <source>
        <dbReference type="ARBA" id="ARBA00023242"/>
    </source>
</evidence>
<feature type="domain" description="Clp1 C-terminal" evidence="6">
    <location>
        <begin position="313"/>
        <end position="425"/>
    </location>
</feature>
<dbReference type="PANTHER" id="PTHR12755">
    <property type="entry name" value="CLEAVAGE/POLYADENYLATION FACTOR IA SUBUNIT CLP1P"/>
    <property type="match status" value="1"/>
</dbReference>
<dbReference type="InterPro" id="IPR038239">
    <property type="entry name" value="Clp1_N_sf"/>
</dbReference>
<dbReference type="InterPro" id="IPR027417">
    <property type="entry name" value="P-loop_NTPase"/>
</dbReference>
<dbReference type="SUPFAM" id="SSF52540">
    <property type="entry name" value="P-loop containing nucleoside triphosphate hydrolases"/>
    <property type="match status" value="1"/>
</dbReference>
<dbReference type="InterPro" id="IPR032324">
    <property type="entry name" value="Clp1_N"/>
</dbReference>
<feature type="domain" description="Clp1 P-loop" evidence="8">
    <location>
        <begin position="121"/>
        <end position="307"/>
    </location>
</feature>
<reference evidence="9" key="1">
    <citation type="submission" date="2023-06" db="EMBL/GenBank/DDBJ databases">
        <authorList>
            <person name="Delattre M."/>
        </authorList>
    </citation>
    <scope>NUCLEOTIDE SEQUENCE</scope>
    <source>
        <strain evidence="9">AF72</strain>
    </source>
</reference>
<dbReference type="AlphaFoldDB" id="A0AA36DJX1"/>
<gene>
    <name evidence="9" type="ORF">MSPICULIGERA_LOCUS25688</name>
</gene>
<evidence type="ECO:0000259" key="8">
    <source>
        <dbReference type="Pfam" id="PF16575"/>
    </source>
</evidence>
<evidence type="ECO:0000256" key="1">
    <source>
        <dbReference type="ARBA" id="ARBA00004123"/>
    </source>
</evidence>
<dbReference type="EMBL" id="CATQJA010002710">
    <property type="protein sequence ID" value="CAJ0587733.1"/>
    <property type="molecule type" value="Genomic_DNA"/>
</dbReference>
<dbReference type="Pfam" id="PF06807">
    <property type="entry name" value="Clp1"/>
    <property type="match status" value="1"/>
</dbReference>
<dbReference type="Gene3D" id="3.40.50.300">
    <property type="entry name" value="P-loop containing nucleotide triphosphate hydrolases"/>
    <property type="match status" value="1"/>
</dbReference>
<sequence length="431" mass="47597">MEVDDAEKQQFDLEPQQELRFDVTGREDVELKLLEGMAEIFGAPLEQHKKYLFSTGSRAAVFTWGKAKLELIGSATCYVSDDTPMIVYVNAHAALEQLRKAAEKPEDKERAGQGPRMMVVGPTDVGKSTFCRILCNYAVRQGHTPIYVDLDVGQNSISVPGSIAAVHVNRVSDVVDGGLPASPLVYNFGALSPSDNNAYYNKLVEALAKAVSVKTAANLTTGISGVIINTCGWIADEGYAMIVEAALQFEVDIVVVLDQERLYNELVKTLPSFVKIAHLPKSGGVETRSRERRIRTRNFNIHRYFYGTRTNTLAPHSYQIKVDTIKLVKIGTEAVPDECLPVGMKKEDYSSKVLAMQFNPNELRYQLLAISPCKEICPEVATTPVLGYIVITEVDAEEGQITVLSPQDSIPEGSIFVHTKIQFLDDFTMPM</sequence>
<keyword evidence="10" id="KW-1185">Reference proteome</keyword>
<proteinExistence type="inferred from homology"/>
<feature type="domain" description="Clp1 N-terminal" evidence="7">
    <location>
        <begin position="13"/>
        <end position="102"/>
    </location>
</feature>
<dbReference type="Gene3D" id="2.60.120.1030">
    <property type="entry name" value="Clp1, DNA binding domain"/>
    <property type="match status" value="1"/>
</dbReference>
<dbReference type="GO" id="GO:0006388">
    <property type="term" value="P:tRNA splicing, via endonucleolytic cleavage and ligation"/>
    <property type="evidence" value="ECO:0007669"/>
    <property type="project" value="TreeGrafter"/>
</dbReference>
<dbReference type="Pfam" id="PF16575">
    <property type="entry name" value="CLP1_P"/>
    <property type="match status" value="1"/>
</dbReference>
<dbReference type="InterPro" id="IPR038238">
    <property type="entry name" value="Clp1_C_sf"/>
</dbReference>
<keyword evidence="2" id="KW-0507">mRNA processing</keyword>
<feature type="non-terminal residue" evidence="9">
    <location>
        <position position="1"/>
    </location>
</feature>